<dbReference type="InterPro" id="IPR036291">
    <property type="entry name" value="NAD(P)-bd_dom_sf"/>
</dbReference>
<name>A0A2A3EMZ6_APICC</name>
<dbReference type="GO" id="GO:0005811">
    <property type="term" value="C:lipid droplet"/>
    <property type="evidence" value="ECO:0007669"/>
    <property type="project" value="TreeGrafter"/>
</dbReference>
<organism evidence="4 5">
    <name type="scientific">Apis cerana cerana</name>
    <name type="common">Oriental honeybee</name>
    <dbReference type="NCBI Taxonomy" id="94128"/>
    <lineage>
        <taxon>Eukaryota</taxon>
        <taxon>Metazoa</taxon>
        <taxon>Ecdysozoa</taxon>
        <taxon>Arthropoda</taxon>
        <taxon>Hexapoda</taxon>
        <taxon>Insecta</taxon>
        <taxon>Pterygota</taxon>
        <taxon>Neoptera</taxon>
        <taxon>Endopterygota</taxon>
        <taxon>Hymenoptera</taxon>
        <taxon>Apocrita</taxon>
        <taxon>Aculeata</taxon>
        <taxon>Apoidea</taxon>
        <taxon>Anthophila</taxon>
        <taxon>Apidae</taxon>
        <taxon>Apis</taxon>
    </lineage>
</organism>
<keyword evidence="5" id="KW-1185">Reference proteome</keyword>
<keyword evidence="3" id="KW-0472">Membrane</keyword>
<dbReference type="GO" id="GO:0016616">
    <property type="term" value="F:oxidoreductase activity, acting on the CH-OH group of donors, NAD or NADP as acceptor"/>
    <property type="evidence" value="ECO:0007669"/>
    <property type="project" value="TreeGrafter"/>
</dbReference>
<dbReference type="Pfam" id="PF00106">
    <property type="entry name" value="adh_short"/>
    <property type="match status" value="1"/>
</dbReference>
<dbReference type="Proteomes" id="UP000242457">
    <property type="component" value="Unassembled WGS sequence"/>
</dbReference>
<comment type="similarity">
    <text evidence="1">Belongs to the short-chain dehydrogenases/reductases (SDR) family.</text>
</comment>
<dbReference type="PANTHER" id="PTHR24322">
    <property type="entry name" value="PKSB"/>
    <property type="match status" value="1"/>
</dbReference>
<dbReference type="EMBL" id="KZ288215">
    <property type="protein sequence ID" value="PBC32519.1"/>
    <property type="molecule type" value="Genomic_DNA"/>
</dbReference>
<keyword evidence="3" id="KW-0812">Transmembrane</keyword>
<evidence type="ECO:0000313" key="4">
    <source>
        <dbReference type="EMBL" id="PBC32519.1"/>
    </source>
</evidence>
<dbReference type="STRING" id="94128.A0A2A3EMZ6"/>
<protein>
    <submittedName>
        <fullName evidence="4">Epidermal retinol dehydrogenase</fullName>
    </submittedName>
</protein>
<dbReference type="PANTHER" id="PTHR24322:SF736">
    <property type="entry name" value="RETINOL DEHYDROGENASE 10"/>
    <property type="match status" value="1"/>
</dbReference>
<dbReference type="SUPFAM" id="SSF51735">
    <property type="entry name" value="NAD(P)-binding Rossmann-fold domains"/>
    <property type="match status" value="1"/>
</dbReference>
<dbReference type="OrthoDB" id="5840532at2759"/>
<accession>A0A2A3EMZ6</accession>
<dbReference type="AlphaFoldDB" id="A0A2A3EMZ6"/>
<keyword evidence="3" id="KW-1133">Transmembrane helix</keyword>
<evidence type="ECO:0000256" key="2">
    <source>
        <dbReference type="ARBA" id="ARBA00023002"/>
    </source>
</evidence>
<evidence type="ECO:0000256" key="3">
    <source>
        <dbReference type="SAM" id="Phobius"/>
    </source>
</evidence>
<sequence>MVNILNKYNFILQKNLKRKFKPPKMLLRLYSLVILIVDLVTLLFGIFFAILIALYRIFRPPPLKSLRGEVAMVVGAGRGIGRELAIHLCQLGVNVACVDINIENCSNTVQLASKSLGIAKMYICNITHKDEVAHTVNVIQSELGEVTMLFHCCSIPSPRALVQDPPEIRHTIDLTILSHFWLLDTVLPCMERAGKGHIVVMSSVAGLSGAATGGKRVSLSTAQFAIQGLAESLHTELRHSNIHVYPFIVGAEVAKDIRFRIPSYFGTMPAAEAAKQILDGVRRNYAEFSVPGYLLYLGHIFRILPKKASFMLRDLLDTGVDFG</sequence>
<dbReference type="Gene3D" id="3.40.50.720">
    <property type="entry name" value="NAD(P)-binding Rossmann-like Domain"/>
    <property type="match status" value="1"/>
</dbReference>
<reference evidence="4 5" key="1">
    <citation type="submission" date="2014-07" db="EMBL/GenBank/DDBJ databases">
        <title>Genomic and transcriptomic analysis on Apis cerana provide comprehensive insights into honey bee biology.</title>
        <authorList>
            <person name="Diao Q."/>
            <person name="Sun L."/>
            <person name="Zheng H."/>
            <person name="Zheng H."/>
            <person name="Xu S."/>
            <person name="Wang S."/>
            <person name="Zeng Z."/>
            <person name="Hu F."/>
            <person name="Su S."/>
            <person name="Wu J."/>
        </authorList>
    </citation>
    <scope>NUCLEOTIDE SEQUENCE [LARGE SCALE GENOMIC DNA]</scope>
    <source>
        <tissue evidence="4">Pupae without intestine</tissue>
    </source>
</reference>
<proteinExistence type="inferred from homology"/>
<dbReference type="PRINTS" id="PR00081">
    <property type="entry name" value="GDHRDH"/>
</dbReference>
<dbReference type="InterPro" id="IPR002347">
    <property type="entry name" value="SDR_fam"/>
</dbReference>
<feature type="transmembrane region" description="Helical" evidence="3">
    <location>
        <begin position="29"/>
        <end position="58"/>
    </location>
</feature>
<evidence type="ECO:0000256" key="1">
    <source>
        <dbReference type="ARBA" id="ARBA00006484"/>
    </source>
</evidence>
<keyword evidence="2" id="KW-0560">Oxidoreductase</keyword>
<gene>
    <name evidence="4" type="ORF">APICC_05276</name>
</gene>
<evidence type="ECO:0000313" key="5">
    <source>
        <dbReference type="Proteomes" id="UP000242457"/>
    </source>
</evidence>